<accession>A0A5M8RX32</accession>
<dbReference type="AlphaFoldDB" id="A0A5M8RX32"/>
<dbReference type="EMBL" id="QSND01000002">
    <property type="protein sequence ID" value="KAA6451736.1"/>
    <property type="molecule type" value="Genomic_DNA"/>
</dbReference>
<dbReference type="RefSeq" id="WP_148957586.1">
    <property type="nucleotide sequence ID" value="NZ_QSND01000002.1"/>
</dbReference>
<gene>
    <name evidence="1" type="ORF">DX927_13510</name>
</gene>
<evidence type="ECO:0000313" key="1">
    <source>
        <dbReference type="EMBL" id="KAA6451736.1"/>
    </source>
</evidence>
<reference evidence="1 2" key="1">
    <citation type="submission" date="2018-08" db="EMBL/GenBank/DDBJ databases">
        <title>Bacillus phenotypic plasticity.</title>
        <authorList>
            <person name="Hurtado E."/>
        </authorList>
    </citation>
    <scope>NUCLEOTIDE SEQUENCE [LARGE SCALE GENOMIC DNA]</scope>
    <source>
        <strain evidence="1 2">427</strain>
    </source>
</reference>
<organism evidence="1 2">
    <name type="scientific">Bacillus swezeyi</name>
    <dbReference type="NCBI Taxonomy" id="1925020"/>
    <lineage>
        <taxon>Bacteria</taxon>
        <taxon>Bacillati</taxon>
        <taxon>Bacillota</taxon>
        <taxon>Bacilli</taxon>
        <taxon>Bacillales</taxon>
        <taxon>Bacillaceae</taxon>
        <taxon>Bacillus</taxon>
    </lineage>
</organism>
<name>A0A5M8RX32_9BACI</name>
<sequence length="89" mass="10316">MTNVHEAITAHSKKQHQHISEFVLLEQEREKAIDEAVAKCERKEPFSTDRINQITVKMNELSKKGIVPIRRLVSKEMVEEYVSRKNAGQ</sequence>
<dbReference type="Proteomes" id="UP000324326">
    <property type="component" value="Unassembled WGS sequence"/>
</dbReference>
<evidence type="ECO:0000313" key="2">
    <source>
        <dbReference type="Proteomes" id="UP000324326"/>
    </source>
</evidence>
<protein>
    <submittedName>
        <fullName evidence="1">DUF2533 family protein</fullName>
    </submittedName>
</protein>
<dbReference type="STRING" id="1925020.BTA30_21615"/>
<dbReference type="InterPro" id="IPR019688">
    <property type="entry name" value="DUF2533"/>
</dbReference>
<dbReference type="Pfam" id="PF10752">
    <property type="entry name" value="DUF2533"/>
    <property type="match status" value="1"/>
</dbReference>
<proteinExistence type="predicted"/>
<comment type="caution">
    <text evidence="1">The sequence shown here is derived from an EMBL/GenBank/DDBJ whole genome shotgun (WGS) entry which is preliminary data.</text>
</comment>